<dbReference type="Proteomes" id="UP000663872">
    <property type="component" value="Unassembled WGS sequence"/>
</dbReference>
<keyword evidence="3" id="KW-0862">Zinc</keyword>
<evidence type="ECO:0000256" key="5">
    <source>
        <dbReference type="SAM" id="MobiDB-lite"/>
    </source>
</evidence>
<dbReference type="SUPFAM" id="SSF90209">
    <property type="entry name" value="Ran binding protein zinc finger-like"/>
    <property type="match status" value="2"/>
</dbReference>
<gene>
    <name evidence="7" type="ORF">GRG538_LOCUS19683</name>
</gene>
<evidence type="ECO:0000313" key="8">
    <source>
        <dbReference type="Proteomes" id="UP000663872"/>
    </source>
</evidence>
<dbReference type="EMBL" id="CAJNYT010003207">
    <property type="protein sequence ID" value="CAF3539412.1"/>
    <property type="molecule type" value="Genomic_DNA"/>
</dbReference>
<dbReference type="Gene3D" id="4.10.1060.10">
    <property type="entry name" value="Zinc finger, RanBP2-type"/>
    <property type="match status" value="1"/>
</dbReference>
<dbReference type="InterPro" id="IPR036443">
    <property type="entry name" value="Znf_RanBP2_sf"/>
</dbReference>
<feature type="region of interest" description="Disordered" evidence="5">
    <location>
        <begin position="157"/>
        <end position="180"/>
    </location>
</feature>
<evidence type="ECO:0000256" key="2">
    <source>
        <dbReference type="ARBA" id="ARBA00022771"/>
    </source>
</evidence>
<dbReference type="PROSITE" id="PS50199">
    <property type="entry name" value="ZF_RANBP2_2"/>
    <property type="match status" value="1"/>
</dbReference>
<evidence type="ECO:0000313" key="7">
    <source>
        <dbReference type="EMBL" id="CAF3539412.1"/>
    </source>
</evidence>
<protein>
    <recommendedName>
        <fullName evidence="6">RanBP2-type domain-containing protein</fullName>
    </recommendedName>
</protein>
<reference evidence="7" key="1">
    <citation type="submission" date="2021-02" db="EMBL/GenBank/DDBJ databases">
        <authorList>
            <person name="Nowell W R."/>
        </authorList>
    </citation>
    <scope>NUCLEOTIDE SEQUENCE</scope>
</reference>
<evidence type="ECO:0000256" key="4">
    <source>
        <dbReference type="PROSITE-ProRule" id="PRU00322"/>
    </source>
</evidence>
<proteinExistence type="predicted"/>
<feature type="domain" description="RanBP2-type" evidence="6">
    <location>
        <begin position="15"/>
        <end position="48"/>
    </location>
</feature>
<sequence>MKPKTVTSMVRHDEQENSSFTSWACKKCTLINTPHATLCDVCETPRTPLAYNTDQSVSDSSYRADAPSGQQMQPPVPTLSISVPSYTSASASLKCLETSLPPSRVDINSRQLTEQVQQCPDQLPTEWECQVCTFFNINDDKRCIICHEGTRPERRRQVMHTDSVKPVSFPATPQPTSTIV</sequence>
<dbReference type="Pfam" id="PF00641">
    <property type="entry name" value="Zn_ribbon_RanBP"/>
    <property type="match status" value="1"/>
</dbReference>
<dbReference type="GO" id="GO:0008270">
    <property type="term" value="F:zinc ion binding"/>
    <property type="evidence" value="ECO:0007669"/>
    <property type="project" value="UniProtKB-KW"/>
</dbReference>
<organism evidence="7 8">
    <name type="scientific">Rotaria socialis</name>
    <dbReference type="NCBI Taxonomy" id="392032"/>
    <lineage>
        <taxon>Eukaryota</taxon>
        <taxon>Metazoa</taxon>
        <taxon>Spiralia</taxon>
        <taxon>Gnathifera</taxon>
        <taxon>Rotifera</taxon>
        <taxon>Eurotatoria</taxon>
        <taxon>Bdelloidea</taxon>
        <taxon>Philodinida</taxon>
        <taxon>Philodinidae</taxon>
        <taxon>Rotaria</taxon>
    </lineage>
</organism>
<dbReference type="Gene3D" id="2.30.30.380">
    <property type="entry name" value="Zn-finger domain of Sec23/24"/>
    <property type="match status" value="1"/>
</dbReference>
<evidence type="ECO:0000256" key="3">
    <source>
        <dbReference type="ARBA" id="ARBA00022833"/>
    </source>
</evidence>
<evidence type="ECO:0000259" key="6">
    <source>
        <dbReference type="PROSITE" id="PS50199"/>
    </source>
</evidence>
<dbReference type="InterPro" id="IPR001876">
    <property type="entry name" value="Znf_RanBP2"/>
</dbReference>
<dbReference type="PROSITE" id="PS01358">
    <property type="entry name" value="ZF_RANBP2_1"/>
    <property type="match status" value="2"/>
</dbReference>
<feature type="region of interest" description="Disordered" evidence="5">
    <location>
        <begin position="53"/>
        <end position="76"/>
    </location>
</feature>
<name>A0A818J776_9BILA</name>
<keyword evidence="2 4" id="KW-0863">Zinc-finger</keyword>
<keyword evidence="1" id="KW-0479">Metal-binding</keyword>
<dbReference type="AlphaFoldDB" id="A0A818J776"/>
<dbReference type="SMART" id="SM00547">
    <property type="entry name" value="ZnF_RBZ"/>
    <property type="match status" value="2"/>
</dbReference>
<accession>A0A818J776</accession>
<evidence type="ECO:0000256" key="1">
    <source>
        <dbReference type="ARBA" id="ARBA00022723"/>
    </source>
</evidence>
<comment type="caution">
    <text evidence="7">The sequence shown here is derived from an EMBL/GenBank/DDBJ whole genome shotgun (WGS) entry which is preliminary data.</text>
</comment>